<gene>
    <name evidence="1" type="ORF">ACD_3C00194G0003</name>
</gene>
<protein>
    <submittedName>
        <fullName evidence="1">Uncharacterized protein</fullName>
    </submittedName>
</protein>
<name>K2FX68_9BACT</name>
<sequence length="225" mass="26291">MIPLLKQKWNMEDKSKFTDSKFAWMLEGAEGRAAIRQTWLEHLVLRDFFRDSVAALVDKGTPYIPIDSWDFMKNSRMKNDSDSEYLNNSFSQASASEIHGMYENHFNALKSDIALIDDYIRLFELDPDVTQIQYERRELIMRIEELAISIIQRSINGTVLKEDISRKLFLDSILDCFSNEDDSQAISDLNLIKSRIHLRLSSWKKEHSQLKRTPNFNASNYSINL</sequence>
<comment type="caution">
    <text evidence="1">The sequence shown here is derived from an EMBL/GenBank/DDBJ whole genome shotgun (WGS) entry which is preliminary data.</text>
</comment>
<reference evidence="1" key="1">
    <citation type="journal article" date="2012" name="Science">
        <title>Fermentation, hydrogen, and sulfur metabolism in multiple uncultivated bacterial phyla.</title>
        <authorList>
            <person name="Wrighton K.C."/>
            <person name="Thomas B.C."/>
            <person name="Sharon I."/>
            <person name="Miller C.S."/>
            <person name="Castelle C.J."/>
            <person name="VerBerkmoes N.C."/>
            <person name="Wilkins M.J."/>
            <person name="Hettich R.L."/>
            <person name="Lipton M.S."/>
            <person name="Williams K.H."/>
            <person name="Long P.E."/>
            <person name="Banfield J.F."/>
        </authorList>
    </citation>
    <scope>NUCLEOTIDE SEQUENCE [LARGE SCALE GENOMIC DNA]</scope>
</reference>
<proteinExistence type="predicted"/>
<dbReference type="EMBL" id="AMFJ01000468">
    <property type="protein sequence ID" value="EKE27543.1"/>
    <property type="molecule type" value="Genomic_DNA"/>
</dbReference>
<accession>K2FX68</accession>
<evidence type="ECO:0000313" key="1">
    <source>
        <dbReference type="EMBL" id="EKE27543.1"/>
    </source>
</evidence>
<organism evidence="1">
    <name type="scientific">uncultured bacterium</name>
    <name type="common">gcode 4</name>
    <dbReference type="NCBI Taxonomy" id="1234023"/>
    <lineage>
        <taxon>Bacteria</taxon>
        <taxon>environmental samples</taxon>
    </lineage>
</organism>
<dbReference type="AlphaFoldDB" id="K2FX68"/>